<comment type="caution">
    <text evidence="2">The sequence shown here is derived from an EMBL/GenBank/DDBJ whole genome shotgun (WGS) entry which is preliminary data.</text>
</comment>
<evidence type="ECO:0000313" key="3">
    <source>
        <dbReference type="Proteomes" id="UP000054988"/>
    </source>
</evidence>
<accession>A0A0W0FB87</accession>
<dbReference type="AlphaFoldDB" id="A0A0W0FB87"/>
<evidence type="ECO:0000313" key="2">
    <source>
        <dbReference type="EMBL" id="KTB33541.1"/>
    </source>
</evidence>
<organism evidence="2 3">
    <name type="scientific">Moniliophthora roreri</name>
    <name type="common">Frosty pod rot fungus</name>
    <name type="synonym">Monilia roreri</name>
    <dbReference type="NCBI Taxonomy" id="221103"/>
    <lineage>
        <taxon>Eukaryota</taxon>
        <taxon>Fungi</taxon>
        <taxon>Dikarya</taxon>
        <taxon>Basidiomycota</taxon>
        <taxon>Agaricomycotina</taxon>
        <taxon>Agaricomycetes</taxon>
        <taxon>Agaricomycetidae</taxon>
        <taxon>Agaricales</taxon>
        <taxon>Marasmiineae</taxon>
        <taxon>Marasmiaceae</taxon>
        <taxon>Moniliophthora</taxon>
    </lineage>
</organism>
<gene>
    <name evidence="2" type="ORF">WG66_13890</name>
</gene>
<sequence length="278" mass="29503">MSNASSSSSDNSNSSCSLPQPPSGTSTHFSDDITYTGSFTPSPFELLFLPHLQFAIDGLIRLWAQRASLNAIIEETNVYTADLAFNATASRPTPLNLQGPMTVPSFPVHSNRLELQLHAQLSGLGPLPSDVCDSDPNDPEFLRATATYRARLGAAVELAQDQNQLCPRHTRAEPLLPGTVGSPFVVPKLESPSDLGFVKLEPDSDSPSKLTYPPDSTSPRDSTPIYAQSIGVASASPSPAAQPQPNAPPTSLPTPSFDPFDVHDEQLAPASVPFLADG</sequence>
<protein>
    <submittedName>
        <fullName evidence="2">Uncharacterized protein</fullName>
    </submittedName>
</protein>
<proteinExistence type="predicted"/>
<dbReference type="Proteomes" id="UP000054988">
    <property type="component" value="Unassembled WGS sequence"/>
</dbReference>
<dbReference type="EMBL" id="LATX01002165">
    <property type="protein sequence ID" value="KTB33541.1"/>
    <property type="molecule type" value="Genomic_DNA"/>
</dbReference>
<feature type="region of interest" description="Disordered" evidence="1">
    <location>
        <begin position="1"/>
        <end position="29"/>
    </location>
</feature>
<feature type="compositionally biased region" description="Low complexity" evidence="1">
    <location>
        <begin position="213"/>
        <end position="224"/>
    </location>
</feature>
<reference evidence="2 3" key="1">
    <citation type="submission" date="2015-12" db="EMBL/GenBank/DDBJ databases">
        <title>Draft genome sequence of Moniliophthora roreri, the causal agent of frosty pod rot of cacao.</title>
        <authorList>
            <person name="Aime M.C."/>
            <person name="Diaz-Valderrama J.R."/>
            <person name="Kijpornyongpan T."/>
            <person name="Phillips-Mora W."/>
        </authorList>
    </citation>
    <scope>NUCLEOTIDE SEQUENCE [LARGE SCALE GENOMIC DNA]</scope>
    <source>
        <strain evidence="2 3">MCA 2952</strain>
    </source>
</reference>
<feature type="compositionally biased region" description="Low complexity" evidence="1">
    <location>
        <begin position="1"/>
        <end position="17"/>
    </location>
</feature>
<evidence type="ECO:0000256" key="1">
    <source>
        <dbReference type="SAM" id="MobiDB-lite"/>
    </source>
</evidence>
<feature type="region of interest" description="Disordered" evidence="1">
    <location>
        <begin position="196"/>
        <end position="278"/>
    </location>
</feature>
<name>A0A0W0FB87_MONRR</name>
<feature type="compositionally biased region" description="Pro residues" evidence="1">
    <location>
        <begin position="240"/>
        <end position="252"/>
    </location>
</feature>